<dbReference type="PROSITE" id="PS50048">
    <property type="entry name" value="ZN2_CY6_FUNGAL_2"/>
    <property type="match status" value="1"/>
</dbReference>
<keyword evidence="6" id="KW-0539">Nucleus</keyword>
<dbReference type="EMBL" id="JAGPNK010000027">
    <property type="protein sequence ID" value="KAH7303945.1"/>
    <property type="molecule type" value="Genomic_DNA"/>
</dbReference>
<feature type="region of interest" description="Disordered" evidence="7">
    <location>
        <begin position="55"/>
        <end position="74"/>
    </location>
</feature>
<proteinExistence type="predicted"/>
<evidence type="ECO:0000256" key="7">
    <source>
        <dbReference type="SAM" id="MobiDB-lite"/>
    </source>
</evidence>
<dbReference type="PROSITE" id="PS00463">
    <property type="entry name" value="ZN2_CY6_FUNGAL_1"/>
    <property type="match status" value="1"/>
</dbReference>
<dbReference type="Pfam" id="PF00172">
    <property type="entry name" value="Zn_clus"/>
    <property type="match status" value="1"/>
</dbReference>
<dbReference type="CDD" id="cd00067">
    <property type="entry name" value="GAL4"/>
    <property type="match status" value="1"/>
</dbReference>
<dbReference type="CDD" id="cd12148">
    <property type="entry name" value="fungal_TF_MHR"/>
    <property type="match status" value="1"/>
</dbReference>
<dbReference type="InterPro" id="IPR050987">
    <property type="entry name" value="AtrR-like"/>
</dbReference>
<gene>
    <name evidence="9" type="ORF">B0I35DRAFT_517085</name>
</gene>
<dbReference type="AlphaFoldDB" id="A0A8K0SGX5"/>
<comment type="subcellular location">
    <subcellularLocation>
        <location evidence="1">Nucleus</location>
    </subcellularLocation>
</comment>
<evidence type="ECO:0000256" key="1">
    <source>
        <dbReference type="ARBA" id="ARBA00004123"/>
    </source>
</evidence>
<protein>
    <submittedName>
        <fullName evidence="9">Fungal-specific transcription factor domain-containing protein</fullName>
    </submittedName>
</protein>
<keyword evidence="3" id="KW-0805">Transcription regulation</keyword>
<dbReference type="Gene3D" id="4.10.240.10">
    <property type="entry name" value="Zn(2)-C6 fungal-type DNA-binding domain"/>
    <property type="match status" value="1"/>
</dbReference>
<dbReference type="InterPro" id="IPR001138">
    <property type="entry name" value="Zn2Cys6_DnaBD"/>
</dbReference>
<evidence type="ECO:0000313" key="10">
    <source>
        <dbReference type="Proteomes" id="UP000813444"/>
    </source>
</evidence>
<dbReference type="SMART" id="SM00066">
    <property type="entry name" value="GAL4"/>
    <property type="match status" value="1"/>
</dbReference>
<sequence>MKSIRPKRLKSGKPRSCDACHQRKIHCDINSPSSSCDWCRHQGILCTFDRPFGRRSKRKAASGGNLEGTTGSATGSLYGASTATQVVSRLTPPSSIDQTRCQNKDLPSQGLGGFYFNGVQIGGISSNQGIPFFSEQGRDWIYAHTSSRPRTLEFAQANHVVEVKGTWDLPDQTIVAAYLSVFARSTRRVVFPIIDEESFAHTTEKAYNKTLDQENPNVACAKACVLAFTCVMAHMDGVLDVPGAVEAEQCAARVNRLMPHILTNPSLCSVQVCTMMCMYNIFSGNVAAAATHLSLAYRFVSMLGGHVNAQIAQPQCETAENRREFIRRVFWHCYMYDKDICLRAGYPPVIDDCHCDLGLPPGYKQIDDLDTRQHGPDLIPGDMRLTIIKSKMIGQLYCARAFHSSPPELLKSIRELDGELEMWRMSIPEPYRPELSQSYRISIEPGWKKSKQIHVVVIHFEYYFLLAQMHSASGRCRMSLGEIADKARLSSCQALALQASRSILSNLAVVSGLFGSGDFWYFILYPMSASLTIFCNILTSPLNPQAEQDLELLNQVPKLISDMCAIPIGATERTRLAQVQQFVEEMLRLSNAALCRHVN</sequence>
<dbReference type="PANTHER" id="PTHR46910">
    <property type="entry name" value="TRANSCRIPTION FACTOR PDR1"/>
    <property type="match status" value="1"/>
</dbReference>
<dbReference type="Proteomes" id="UP000813444">
    <property type="component" value="Unassembled WGS sequence"/>
</dbReference>
<keyword evidence="10" id="KW-1185">Reference proteome</keyword>
<evidence type="ECO:0000256" key="2">
    <source>
        <dbReference type="ARBA" id="ARBA00022723"/>
    </source>
</evidence>
<keyword evidence="4" id="KW-0238">DNA-binding</keyword>
<dbReference type="GO" id="GO:0003677">
    <property type="term" value="F:DNA binding"/>
    <property type="evidence" value="ECO:0007669"/>
    <property type="project" value="UniProtKB-KW"/>
</dbReference>
<dbReference type="PANTHER" id="PTHR46910:SF37">
    <property type="entry name" value="ZN(II)2CYS6 TRANSCRIPTION FACTOR (EUROFUNG)"/>
    <property type="match status" value="1"/>
</dbReference>
<evidence type="ECO:0000256" key="5">
    <source>
        <dbReference type="ARBA" id="ARBA00023163"/>
    </source>
</evidence>
<evidence type="ECO:0000256" key="3">
    <source>
        <dbReference type="ARBA" id="ARBA00023015"/>
    </source>
</evidence>
<evidence type="ECO:0000313" key="9">
    <source>
        <dbReference type="EMBL" id="KAH7303945.1"/>
    </source>
</evidence>
<dbReference type="OrthoDB" id="4116913at2759"/>
<evidence type="ECO:0000256" key="6">
    <source>
        <dbReference type="ARBA" id="ARBA00023242"/>
    </source>
</evidence>
<keyword evidence="5" id="KW-0804">Transcription</keyword>
<dbReference type="Pfam" id="PF04082">
    <property type="entry name" value="Fungal_trans"/>
    <property type="match status" value="1"/>
</dbReference>
<evidence type="ECO:0000259" key="8">
    <source>
        <dbReference type="PROSITE" id="PS50048"/>
    </source>
</evidence>
<dbReference type="GO" id="GO:0006351">
    <property type="term" value="P:DNA-templated transcription"/>
    <property type="evidence" value="ECO:0007669"/>
    <property type="project" value="InterPro"/>
</dbReference>
<dbReference type="SMART" id="SM00906">
    <property type="entry name" value="Fungal_trans"/>
    <property type="match status" value="1"/>
</dbReference>
<reference evidence="9" key="1">
    <citation type="journal article" date="2021" name="Nat. Commun.">
        <title>Genetic determinants of endophytism in the Arabidopsis root mycobiome.</title>
        <authorList>
            <person name="Mesny F."/>
            <person name="Miyauchi S."/>
            <person name="Thiergart T."/>
            <person name="Pickel B."/>
            <person name="Atanasova L."/>
            <person name="Karlsson M."/>
            <person name="Huettel B."/>
            <person name="Barry K.W."/>
            <person name="Haridas S."/>
            <person name="Chen C."/>
            <person name="Bauer D."/>
            <person name="Andreopoulos W."/>
            <person name="Pangilinan J."/>
            <person name="LaButti K."/>
            <person name="Riley R."/>
            <person name="Lipzen A."/>
            <person name="Clum A."/>
            <person name="Drula E."/>
            <person name="Henrissat B."/>
            <person name="Kohler A."/>
            <person name="Grigoriev I.V."/>
            <person name="Martin F.M."/>
            <person name="Hacquard S."/>
        </authorList>
    </citation>
    <scope>NUCLEOTIDE SEQUENCE</scope>
    <source>
        <strain evidence="9">MPI-CAGE-CH-0235</strain>
    </source>
</reference>
<dbReference type="GO" id="GO:0008270">
    <property type="term" value="F:zinc ion binding"/>
    <property type="evidence" value="ECO:0007669"/>
    <property type="project" value="InterPro"/>
</dbReference>
<dbReference type="InterPro" id="IPR007219">
    <property type="entry name" value="XnlR_reg_dom"/>
</dbReference>
<accession>A0A8K0SGX5</accession>
<dbReference type="InterPro" id="IPR036864">
    <property type="entry name" value="Zn2-C6_fun-type_DNA-bd_sf"/>
</dbReference>
<dbReference type="GO" id="GO:0000981">
    <property type="term" value="F:DNA-binding transcription factor activity, RNA polymerase II-specific"/>
    <property type="evidence" value="ECO:0007669"/>
    <property type="project" value="InterPro"/>
</dbReference>
<dbReference type="GO" id="GO:0005634">
    <property type="term" value="C:nucleus"/>
    <property type="evidence" value="ECO:0007669"/>
    <property type="project" value="UniProtKB-SubCell"/>
</dbReference>
<keyword evidence="2" id="KW-0479">Metal-binding</keyword>
<dbReference type="SUPFAM" id="SSF57701">
    <property type="entry name" value="Zn2/Cys6 DNA-binding domain"/>
    <property type="match status" value="1"/>
</dbReference>
<feature type="domain" description="Zn(2)-C6 fungal-type" evidence="8">
    <location>
        <begin position="16"/>
        <end position="48"/>
    </location>
</feature>
<comment type="caution">
    <text evidence="9">The sequence shown here is derived from an EMBL/GenBank/DDBJ whole genome shotgun (WGS) entry which is preliminary data.</text>
</comment>
<organism evidence="9 10">
    <name type="scientific">Stachybotrys elegans</name>
    <dbReference type="NCBI Taxonomy" id="80388"/>
    <lineage>
        <taxon>Eukaryota</taxon>
        <taxon>Fungi</taxon>
        <taxon>Dikarya</taxon>
        <taxon>Ascomycota</taxon>
        <taxon>Pezizomycotina</taxon>
        <taxon>Sordariomycetes</taxon>
        <taxon>Hypocreomycetidae</taxon>
        <taxon>Hypocreales</taxon>
        <taxon>Stachybotryaceae</taxon>
        <taxon>Stachybotrys</taxon>
    </lineage>
</organism>
<evidence type="ECO:0000256" key="4">
    <source>
        <dbReference type="ARBA" id="ARBA00023125"/>
    </source>
</evidence>
<name>A0A8K0SGX5_9HYPO</name>